<protein>
    <recommendedName>
        <fullName evidence="4">Serine hydrolase</fullName>
    </recommendedName>
</protein>
<comment type="caution">
    <text evidence="2">The sequence shown here is derived from an EMBL/GenBank/DDBJ whole genome shotgun (WGS) entry which is preliminary data.</text>
</comment>
<dbReference type="Gene3D" id="3.40.710.10">
    <property type="entry name" value="DD-peptidase/beta-lactamase superfamily"/>
    <property type="match status" value="1"/>
</dbReference>
<dbReference type="RefSeq" id="WP_198076687.1">
    <property type="nucleotide sequence ID" value="NZ_JAEDAE010000011.1"/>
</dbReference>
<keyword evidence="3" id="KW-1185">Reference proteome</keyword>
<evidence type="ECO:0008006" key="4">
    <source>
        <dbReference type="Google" id="ProtNLM"/>
    </source>
</evidence>
<feature type="signal peptide" evidence="1">
    <location>
        <begin position="1"/>
        <end position="24"/>
    </location>
</feature>
<feature type="chain" id="PRO_5046265966" description="Serine hydrolase" evidence="1">
    <location>
        <begin position="25"/>
        <end position="91"/>
    </location>
</feature>
<evidence type="ECO:0000256" key="1">
    <source>
        <dbReference type="SAM" id="SignalP"/>
    </source>
</evidence>
<sequence>MRNALLLTSLLILPLFLTANQSKAQTANLYFPPVTGSTWATTTPASLGWCQAQLDSLIAFAGRKSSKSLLILKDGRLVVEHYYGTYTADSA</sequence>
<dbReference type="InterPro" id="IPR012338">
    <property type="entry name" value="Beta-lactam/transpept-like"/>
</dbReference>
<dbReference type="Proteomes" id="UP000625631">
    <property type="component" value="Unassembled WGS sequence"/>
</dbReference>
<keyword evidence="1" id="KW-0732">Signal</keyword>
<accession>A0ABS0QBS7</accession>
<evidence type="ECO:0000313" key="2">
    <source>
        <dbReference type="EMBL" id="MBH8560149.1"/>
    </source>
</evidence>
<evidence type="ECO:0000313" key="3">
    <source>
        <dbReference type="Proteomes" id="UP000625631"/>
    </source>
</evidence>
<proteinExistence type="predicted"/>
<dbReference type="EMBL" id="JAEDAE010000011">
    <property type="protein sequence ID" value="MBH8560149.1"/>
    <property type="molecule type" value="Genomic_DNA"/>
</dbReference>
<organism evidence="2 3">
    <name type="scientific">Hymenobacter negativus</name>
    <dbReference type="NCBI Taxonomy" id="2795026"/>
    <lineage>
        <taxon>Bacteria</taxon>
        <taxon>Pseudomonadati</taxon>
        <taxon>Bacteroidota</taxon>
        <taxon>Cytophagia</taxon>
        <taxon>Cytophagales</taxon>
        <taxon>Hymenobacteraceae</taxon>
        <taxon>Hymenobacter</taxon>
    </lineage>
</organism>
<name>A0ABS0QBS7_9BACT</name>
<dbReference type="SUPFAM" id="SSF56601">
    <property type="entry name" value="beta-lactamase/transpeptidase-like"/>
    <property type="match status" value="1"/>
</dbReference>
<gene>
    <name evidence="2" type="ORF">I7X13_18955</name>
</gene>
<reference evidence="2 3" key="1">
    <citation type="submission" date="2020-12" db="EMBL/GenBank/DDBJ databases">
        <title>Hymenobacter sp.</title>
        <authorList>
            <person name="Kim M.K."/>
        </authorList>
    </citation>
    <scope>NUCLEOTIDE SEQUENCE [LARGE SCALE GENOMIC DNA]</scope>
    <source>
        <strain evidence="2 3">BT442</strain>
    </source>
</reference>